<dbReference type="AlphaFoldDB" id="A0A1D2V8R4"/>
<proteinExistence type="predicted"/>
<dbReference type="GeneID" id="30968445"/>
<dbReference type="RefSeq" id="XP_020044321.1">
    <property type="nucleotide sequence ID" value="XM_020194809.1"/>
</dbReference>
<dbReference type="InParanoid" id="A0A1D2V8R4"/>
<dbReference type="Proteomes" id="UP000095038">
    <property type="component" value="Unassembled WGS sequence"/>
</dbReference>
<gene>
    <name evidence="1" type="ORF">ASCRUDRAFT_83018</name>
</gene>
<sequence length="71" mass="8334">MGSYVKSQSPKQLQVNIDVKETKADQRTEEIPITEGYCGFNDRRLVWFLWRFLFGELHFEDCNGLKSVCCK</sequence>
<evidence type="ECO:0000313" key="1">
    <source>
        <dbReference type="EMBL" id="ODV58014.1"/>
    </source>
</evidence>
<keyword evidence="2" id="KW-1185">Reference proteome</keyword>
<evidence type="ECO:0000313" key="2">
    <source>
        <dbReference type="Proteomes" id="UP000095038"/>
    </source>
</evidence>
<accession>A0A1D2V8R4</accession>
<protein>
    <submittedName>
        <fullName evidence="1">Uncharacterized protein</fullName>
    </submittedName>
</protein>
<organism evidence="1 2">
    <name type="scientific">Ascoidea rubescens DSM 1968</name>
    <dbReference type="NCBI Taxonomy" id="1344418"/>
    <lineage>
        <taxon>Eukaryota</taxon>
        <taxon>Fungi</taxon>
        <taxon>Dikarya</taxon>
        <taxon>Ascomycota</taxon>
        <taxon>Saccharomycotina</taxon>
        <taxon>Saccharomycetes</taxon>
        <taxon>Ascoideaceae</taxon>
        <taxon>Ascoidea</taxon>
    </lineage>
</organism>
<reference evidence="2" key="1">
    <citation type="submission" date="2016-05" db="EMBL/GenBank/DDBJ databases">
        <title>Comparative genomics of biotechnologically important yeasts.</title>
        <authorList>
            <consortium name="DOE Joint Genome Institute"/>
            <person name="Riley R."/>
            <person name="Haridas S."/>
            <person name="Wolfe K.H."/>
            <person name="Lopes M.R."/>
            <person name="Hittinger C.T."/>
            <person name="Goker M."/>
            <person name="Salamov A."/>
            <person name="Wisecaver J."/>
            <person name="Long T.M."/>
            <person name="Aerts A.L."/>
            <person name="Barry K."/>
            <person name="Choi C."/>
            <person name="Clum A."/>
            <person name="Coughlan A.Y."/>
            <person name="Deshpande S."/>
            <person name="Douglass A.P."/>
            <person name="Hanson S.J."/>
            <person name="Klenk H.-P."/>
            <person name="Labutti K."/>
            <person name="Lapidus A."/>
            <person name="Lindquist E."/>
            <person name="Lipzen A."/>
            <person name="Meier-Kolthoff J.P."/>
            <person name="Ohm R.A."/>
            <person name="Otillar R.P."/>
            <person name="Pangilinan J."/>
            <person name="Peng Y."/>
            <person name="Rokas A."/>
            <person name="Rosa C.A."/>
            <person name="Scheuner C."/>
            <person name="Sibirny A.A."/>
            <person name="Slot J.C."/>
            <person name="Stielow J.B."/>
            <person name="Sun H."/>
            <person name="Kurtzman C.P."/>
            <person name="Blackwell M."/>
            <person name="Grigoriev I.V."/>
            <person name="Jeffries T.W."/>
        </authorList>
    </citation>
    <scope>NUCLEOTIDE SEQUENCE [LARGE SCALE GENOMIC DNA]</scope>
    <source>
        <strain evidence="2">DSM 1968</strain>
    </source>
</reference>
<dbReference type="EMBL" id="KV454495">
    <property type="protein sequence ID" value="ODV58014.1"/>
    <property type="molecule type" value="Genomic_DNA"/>
</dbReference>
<name>A0A1D2V8R4_9ASCO</name>